<dbReference type="Proteomes" id="UP000616885">
    <property type="component" value="Unassembled WGS sequence"/>
</dbReference>
<evidence type="ECO:0000313" key="1">
    <source>
        <dbReference type="EMBL" id="KAF9755468.1"/>
    </source>
</evidence>
<dbReference type="EMBL" id="JADCTT010000003">
    <property type="protein sequence ID" value="KAF9755468.1"/>
    <property type="molecule type" value="Genomic_DNA"/>
</dbReference>
<evidence type="ECO:0000313" key="2">
    <source>
        <dbReference type="Proteomes" id="UP000616885"/>
    </source>
</evidence>
<gene>
    <name evidence="1" type="ORF">IM811_010909</name>
</gene>
<sequence>MYKTDPTYISVSLDADVKQGGLYSVKLAYLLTHANYVKRPLDSTKVSAGVPIEVSAWYRTSSASTANGCTTALIACTFGGTSGVLTLQSFPAATALNTWTQNKATCTYTAAQLAQSGGAQVLIGWNCKAGATAWIDTVNVGPAPV</sequence>
<dbReference type="AlphaFoldDB" id="A0A8H7NGG8"/>
<reference evidence="1" key="1">
    <citation type="submission" date="2020-10" db="EMBL/GenBank/DDBJ databases">
        <title>High-Quality Genome Resource of Clonostachys rosea strain S41 by Oxford Nanopore Long-Read Sequencing.</title>
        <authorList>
            <person name="Wang H."/>
        </authorList>
    </citation>
    <scope>NUCLEOTIDE SEQUENCE</scope>
    <source>
        <strain evidence="1">S41</strain>
    </source>
</reference>
<accession>A0A8H7NGG8</accession>
<comment type="caution">
    <text evidence="1">The sequence shown here is derived from an EMBL/GenBank/DDBJ whole genome shotgun (WGS) entry which is preliminary data.</text>
</comment>
<organism evidence="1 2">
    <name type="scientific">Bionectria ochroleuca</name>
    <name type="common">Gliocladium roseum</name>
    <dbReference type="NCBI Taxonomy" id="29856"/>
    <lineage>
        <taxon>Eukaryota</taxon>
        <taxon>Fungi</taxon>
        <taxon>Dikarya</taxon>
        <taxon>Ascomycota</taxon>
        <taxon>Pezizomycotina</taxon>
        <taxon>Sordariomycetes</taxon>
        <taxon>Hypocreomycetidae</taxon>
        <taxon>Hypocreales</taxon>
        <taxon>Bionectriaceae</taxon>
        <taxon>Clonostachys</taxon>
    </lineage>
</organism>
<name>A0A8H7NGG8_BIOOC</name>
<dbReference type="Gene3D" id="2.60.120.260">
    <property type="entry name" value="Galactose-binding domain-like"/>
    <property type="match status" value="1"/>
</dbReference>
<protein>
    <submittedName>
        <fullName evidence="1">Uncharacterized protein</fullName>
    </submittedName>
</protein>
<proteinExistence type="predicted"/>